<protein>
    <submittedName>
        <fullName evidence="3">Uncharacterized protein</fullName>
    </submittedName>
</protein>
<evidence type="ECO:0000313" key="4">
    <source>
        <dbReference type="Proteomes" id="UP000030002"/>
    </source>
</evidence>
<feature type="region of interest" description="Disordered" evidence="1">
    <location>
        <begin position="66"/>
        <end position="91"/>
    </location>
</feature>
<gene>
    <name evidence="3" type="ORF">N802_17940</name>
</gene>
<organism evidence="3 4">
    <name type="scientific">Knoellia sinensis KCTC 19936</name>
    <dbReference type="NCBI Taxonomy" id="1385520"/>
    <lineage>
        <taxon>Bacteria</taxon>
        <taxon>Bacillati</taxon>
        <taxon>Actinomycetota</taxon>
        <taxon>Actinomycetes</taxon>
        <taxon>Micrococcales</taxon>
        <taxon>Intrasporangiaceae</taxon>
        <taxon>Knoellia</taxon>
    </lineage>
</organism>
<feature type="transmembrane region" description="Helical" evidence="2">
    <location>
        <begin position="43"/>
        <end position="64"/>
    </location>
</feature>
<keyword evidence="2" id="KW-0812">Transmembrane</keyword>
<dbReference type="RefSeq" id="WP_035915867.1">
    <property type="nucleotide sequence ID" value="NZ_AVPJ01000007.1"/>
</dbReference>
<dbReference type="OrthoDB" id="4843585at2"/>
<dbReference type="EMBL" id="AVPJ01000007">
    <property type="protein sequence ID" value="KGN32245.1"/>
    <property type="molecule type" value="Genomic_DNA"/>
</dbReference>
<dbReference type="eggNOG" id="ENOG5031WVD">
    <property type="taxonomic scope" value="Bacteria"/>
</dbReference>
<dbReference type="AlphaFoldDB" id="A0A0A0J4E6"/>
<dbReference type="STRING" id="1385520.N802_17940"/>
<feature type="transmembrane region" description="Helical" evidence="2">
    <location>
        <begin position="12"/>
        <end position="31"/>
    </location>
</feature>
<evidence type="ECO:0000256" key="1">
    <source>
        <dbReference type="SAM" id="MobiDB-lite"/>
    </source>
</evidence>
<evidence type="ECO:0000313" key="3">
    <source>
        <dbReference type="EMBL" id="KGN32245.1"/>
    </source>
</evidence>
<accession>A0A0A0J4E6</accession>
<evidence type="ECO:0000256" key="2">
    <source>
        <dbReference type="SAM" id="Phobius"/>
    </source>
</evidence>
<keyword evidence="4" id="KW-1185">Reference proteome</keyword>
<feature type="compositionally biased region" description="Basic and acidic residues" evidence="1">
    <location>
        <begin position="66"/>
        <end position="80"/>
    </location>
</feature>
<reference evidence="3 4" key="1">
    <citation type="submission" date="2013-08" db="EMBL/GenBank/DDBJ databases">
        <title>The genome sequence of Knoellia sinensis.</title>
        <authorList>
            <person name="Zhu W."/>
            <person name="Wang G."/>
        </authorList>
    </citation>
    <scope>NUCLEOTIDE SEQUENCE [LARGE SCALE GENOMIC DNA]</scope>
    <source>
        <strain evidence="3 4">KCTC 19936</strain>
    </source>
</reference>
<name>A0A0A0J4E6_9MICO</name>
<comment type="caution">
    <text evidence="3">The sequence shown here is derived from an EMBL/GenBank/DDBJ whole genome shotgun (WGS) entry which is preliminary data.</text>
</comment>
<dbReference type="Proteomes" id="UP000030002">
    <property type="component" value="Unassembled WGS sequence"/>
</dbReference>
<keyword evidence="2" id="KW-0472">Membrane</keyword>
<keyword evidence="2" id="KW-1133">Transmembrane helix</keyword>
<proteinExistence type="predicted"/>
<sequence>MAKTLGLRTSKATDLTSGTLCVVLGFAAFLLSRGRDGFDKGLFQGATVALMVLGAYLLGSAMWARRETPDPDSEHERPGDDDLWLPSRDDR</sequence>